<dbReference type="InterPro" id="IPR004827">
    <property type="entry name" value="bZIP"/>
</dbReference>
<evidence type="ECO:0000256" key="1">
    <source>
        <dbReference type="SAM" id="MobiDB-lite"/>
    </source>
</evidence>
<evidence type="ECO:0000259" key="2">
    <source>
        <dbReference type="PROSITE" id="PS00036"/>
    </source>
</evidence>
<feature type="region of interest" description="Disordered" evidence="1">
    <location>
        <begin position="111"/>
        <end position="130"/>
    </location>
</feature>
<dbReference type="InterPro" id="IPR046347">
    <property type="entry name" value="bZIP_sf"/>
</dbReference>
<sequence>MSGTTLRNNPNINHQNNNIMDIGPTQHLPVTQLSAPGGINSNNISNNNNNGFYNDFSSYWSPYGIDVSHFPLTNPPIFESALMMNSQGQPRRRISISNGQIGQITTHHNNIDDLYDLQPPPLPRQISTHNNTNANDLFFQQQQAAAAAAAVQAQVQAQALPIGLQQQQQQQQQQQHQQQHQQHQHQQQQHQQIVQQQHQHQQQQHQQIVQQQHQHQQQQHQQIVQQQHQHQQQQHQQIVQQQHQHQQQQHQQIVQQQHQQQQHSQHPTQQQQPQQQQQRLNNQIVEHPQQQRPPVVLPVDMALNHATQEHQIPPQHQQSKIIFNQDIVYNSESSPIPGTAAWKKARLLERNRIAASKCRQRKKAAQLQLKEDVAKYSKQIKRLNNEKELALRFYNDVRSLGIQNSELKKLILNYDIEMKLDEEKFKNLDLEDEDEEDEEYDDDI</sequence>
<feature type="region of interest" description="Disordered" evidence="1">
    <location>
        <begin position="1"/>
        <end position="24"/>
    </location>
</feature>
<dbReference type="OrthoDB" id="295274at2759"/>
<dbReference type="Gene3D" id="1.20.5.170">
    <property type="match status" value="1"/>
</dbReference>
<dbReference type="Proteomes" id="UP000769528">
    <property type="component" value="Unassembled WGS sequence"/>
</dbReference>
<evidence type="ECO:0000313" key="4">
    <source>
        <dbReference type="Proteomes" id="UP000769528"/>
    </source>
</evidence>
<keyword evidence="4" id="KW-1185">Reference proteome</keyword>
<reference evidence="3" key="1">
    <citation type="journal article" date="2021" name="Open Biol.">
        <title>Shared evolutionary footprints suggest mitochondrial oxidative damage underlies multiple complex I losses in fungi.</title>
        <authorList>
            <person name="Schikora-Tamarit M.A."/>
            <person name="Marcet-Houben M."/>
            <person name="Nosek J."/>
            <person name="Gabaldon T."/>
        </authorList>
    </citation>
    <scope>NUCLEOTIDE SEQUENCE</scope>
    <source>
        <strain evidence="3">CBS6341</strain>
    </source>
</reference>
<feature type="domain" description="BZIP" evidence="2">
    <location>
        <begin position="346"/>
        <end position="361"/>
    </location>
</feature>
<feature type="compositionally biased region" description="Low complexity" evidence="1">
    <location>
        <begin position="8"/>
        <end position="18"/>
    </location>
</feature>
<comment type="caution">
    <text evidence="3">The sequence shown here is derived from an EMBL/GenBank/DDBJ whole genome shotgun (WGS) entry which is preliminary data.</text>
</comment>
<dbReference type="PROSITE" id="PS00036">
    <property type="entry name" value="BZIP_BASIC"/>
    <property type="match status" value="1"/>
</dbReference>
<organism evidence="3 4">
    <name type="scientific">Wickerhamomyces mucosus</name>
    <dbReference type="NCBI Taxonomy" id="1378264"/>
    <lineage>
        <taxon>Eukaryota</taxon>
        <taxon>Fungi</taxon>
        <taxon>Dikarya</taxon>
        <taxon>Ascomycota</taxon>
        <taxon>Saccharomycotina</taxon>
        <taxon>Saccharomycetes</taxon>
        <taxon>Phaffomycetales</taxon>
        <taxon>Wickerhamomycetaceae</taxon>
        <taxon>Wickerhamomyces</taxon>
    </lineage>
</organism>
<protein>
    <recommendedName>
        <fullName evidence="2">BZIP domain-containing protein</fullName>
    </recommendedName>
</protein>
<dbReference type="AlphaFoldDB" id="A0A9P8P9X2"/>
<dbReference type="CDD" id="cd14687">
    <property type="entry name" value="bZIP_ATF2"/>
    <property type="match status" value="1"/>
</dbReference>
<proteinExistence type="predicted"/>
<accession>A0A9P8P9X2</accession>
<dbReference type="EMBL" id="JAEUBF010001377">
    <property type="protein sequence ID" value="KAH3667841.1"/>
    <property type="molecule type" value="Genomic_DNA"/>
</dbReference>
<gene>
    <name evidence="3" type="ORF">WICMUC_005241</name>
</gene>
<evidence type="ECO:0000313" key="3">
    <source>
        <dbReference type="EMBL" id="KAH3667841.1"/>
    </source>
</evidence>
<dbReference type="SMART" id="SM00338">
    <property type="entry name" value="BRLZ"/>
    <property type="match status" value="1"/>
</dbReference>
<reference evidence="3" key="2">
    <citation type="submission" date="2021-01" db="EMBL/GenBank/DDBJ databases">
        <authorList>
            <person name="Schikora-Tamarit M.A."/>
        </authorList>
    </citation>
    <scope>NUCLEOTIDE SEQUENCE</scope>
    <source>
        <strain evidence="3">CBS6341</strain>
    </source>
</reference>
<dbReference type="SUPFAM" id="SSF57959">
    <property type="entry name" value="Leucine zipper domain"/>
    <property type="match status" value="1"/>
</dbReference>
<dbReference type="Pfam" id="PF00170">
    <property type="entry name" value="bZIP_1"/>
    <property type="match status" value="1"/>
</dbReference>
<dbReference type="GO" id="GO:0003700">
    <property type="term" value="F:DNA-binding transcription factor activity"/>
    <property type="evidence" value="ECO:0007669"/>
    <property type="project" value="InterPro"/>
</dbReference>
<feature type="compositionally biased region" description="Low complexity" evidence="1">
    <location>
        <begin position="174"/>
        <end position="278"/>
    </location>
</feature>
<name>A0A9P8P9X2_9ASCO</name>
<feature type="region of interest" description="Disordered" evidence="1">
    <location>
        <begin position="174"/>
        <end position="280"/>
    </location>
</feature>